<gene>
    <name evidence="2" type="ORF">TIFTF001_034931</name>
</gene>
<proteinExistence type="predicted"/>
<keyword evidence="3" id="KW-1185">Reference proteome</keyword>
<comment type="caution">
    <text evidence="2">The sequence shown here is derived from an EMBL/GenBank/DDBJ whole genome shotgun (WGS) entry which is preliminary data.</text>
</comment>
<evidence type="ECO:0000313" key="3">
    <source>
        <dbReference type="Proteomes" id="UP001187192"/>
    </source>
</evidence>
<dbReference type="Proteomes" id="UP001187192">
    <property type="component" value="Unassembled WGS sequence"/>
</dbReference>
<accession>A0AA88E0T6</accession>
<evidence type="ECO:0000256" key="1">
    <source>
        <dbReference type="SAM" id="MobiDB-lite"/>
    </source>
</evidence>
<dbReference type="AlphaFoldDB" id="A0AA88E0T6"/>
<name>A0AA88E0T6_FICCA</name>
<dbReference type="EMBL" id="BTGU01000267">
    <property type="protein sequence ID" value="GMN65867.1"/>
    <property type="molecule type" value="Genomic_DNA"/>
</dbReference>
<sequence>MTNFGIEISHRKRRATLFWRQQCSRKAKRFHHQQRSRKAKWCHHRRGPYPWKRQQHNRKAKVVPSPPWSLSLAEVCDNAVTAFLVVRASSDESYYHKLLRFLAPAAM</sequence>
<evidence type="ECO:0000313" key="2">
    <source>
        <dbReference type="EMBL" id="GMN65867.1"/>
    </source>
</evidence>
<reference evidence="2" key="1">
    <citation type="submission" date="2023-07" db="EMBL/GenBank/DDBJ databases">
        <title>draft genome sequence of fig (Ficus carica).</title>
        <authorList>
            <person name="Takahashi T."/>
            <person name="Nishimura K."/>
        </authorList>
    </citation>
    <scope>NUCLEOTIDE SEQUENCE</scope>
</reference>
<protein>
    <submittedName>
        <fullName evidence="2">Uncharacterized protein</fullName>
    </submittedName>
</protein>
<organism evidence="2 3">
    <name type="scientific">Ficus carica</name>
    <name type="common">Common fig</name>
    <dbReference type="NCBI Taxonomy" id="3494"/>
    <lineage>
        <taxon>Eukaryota</taxon>
        <taxon>Viridiplantae</taxon>
        <taxon>Streptophyta</taxon>
        <taxon>Embryophyta</taxon>
        <taxon>Tracheophyta</taxon>
        <taxon>Spermatophyta</taxon>
        <taxon>Magnoliopsida</taxon>
        <taxon>eudicotyledons</taxon>
        <taxon>Gunneridae</taxon>
        <taxon>Pentapetalae</taxon>
        <taxon>rosids</taxon>
        <taxon>fabids</taxon>
        <taxon>Rosales</taxon>
        <taxon>Moraceae</taxon>
        <taxon>Ficeae</taxon>
        <taxon>Ficus</taxon>
    </lineage>
</organism>
<feature type="region of interest" description="Disordered" evidence="1">
    <location>
        <begin position="29"/>
        <end position="58"/>
    </location>
</feature>